<dbReference type="InterPro" id="IPR004513">
    <property type="entry name" value="FtsX"/>
</dbReference>
<dbReference type="GO" id="GO:0016020">
    <property type="term" value="C:membrane"/>
    <property type="evidence" value="ECO:0007669"/>
    <property type="project" value="InterPro"/>
</dbReference>
<feature type="transmembrane region" description="Helical" evidence="1">
    <location>
        <begin position="177"/>
        <end position="204"/>
    </location>
</feature>
<dbReference type="RefSeq" id="WP_407947251.1">
    <property type="nucleotide sequence ID" value="NZ_FTOM01000002.1"/>
</dbReference>
<name>A0A1N7KSA6_9RHOB</name>
<keyword evidence="3" id="KW-1185">Reference proteome</keyword>
<dbReference type="PANTHER" id="PTHR47755">
    <property type="entry name" value="CELL DIVISION PROTEIN FTSX"/>
    <property type="match status" value="1"/>
</dbReference>
<dbReference type="AlphaFoldDB" id="A0A1N7KSA6"/>
<evidence type="ECO:0000313" key="2">
    <source>
        <dbReference type="EMBL" id="SIS64444.1"/>
    </source>
</evidence>
<gene>
    <name evidence="2" type="ORF">SAMN05421795_102111</name>
</gene>
<dbReference type="EMBL" id="FTOM01000002">
    <property type="protein sequence ID" value="SIS64444.1"/>
    <property type="molecule type" value="Genomic_DNA"/>
</dbReference>
<protein>
    <submittedName>
        <fullName evidence="2">Cell division transport system permease protein</fullName>
    </submittedName>
</protein>
<feature type="transmembrane region" description="Helical" evidence="1">
    <location>
        <begin position="274"/>
        <end position="291"/>
    </location>
</feature>
<evidence type="ECO:0000256" key="1">
    <source>
        <dbReference type="SAM" id="Phobius"/>
    </source>
</evidence>
<feature type="transmembrane region" description="Helical" evidence="1">
    <location>
        <begin position="236"/>
        <end position="254"/>
    </location>
</feature>
<proteinExistence type="predicted"/>
<reference evidence="3" key="1">
    <citation type="submission" date="2017-01" db="EMBL/GenBank/DDBJ databases">
        <authorList>
            <person name="Varghese N."/>
            <person name="Submissions S."/>
        </authorList>
    </citation>
    <scope>NUCLEOTIDE SEQUENCE [LARGE SCALE GENOMIC DNA]</scope>
    <source>
        <strain evidence="3">DSM 18714</strain>
    </source>
</reference>
<dbReference type="PANTHER" id="PTHR47755:SF1">
    <property type="entry name" value="CELL DIVISION PROTEIN FTSX"/>
    <property type="match status" value="1"/>
</dbReference>
<keyword evidence="1" id="KW-0812">Transmembrane</keyword>
<dbReference type="Proteomes" id="UP000186098">
    <property type="component" value="Unassembled WGS sequence"/>
</dbReference>
<feature type="transmembrane region" description="Helical" evidence="1">
    <location>
        <begin position="33"/>
        <end position="54"/>
    </location>
</feature>
<dbReference type="STRING" id="407234.SAMN05421795_102111"/>
<sequence>MSGGGRIRRLLGGLSRPQGAARVVPPSGSTAHLTVLTAGAMAFLAVFALALSLASGRLADRWSEALARTATVRISAPEAQLEAQTRAVLAILDTTPGIETARALDAAEMRGALEPWFGPDLPIETLPLPQLVEIIESPERPFDAEGLRLRLAAEVPGAVLDDHTRWRRPLVEAAGRIRLLGLMALGLIGAAMAGLITLAAQAALAANGQVIRVLRLVGARDTFIARAFVRRFTSRGFVGALVGTACGMGAVAALPAADAAGGFLTGLGFAGLHWLWPLAIPPLAAIVAYIATRQAALRMLKGIR</sequence>
<keyword evidence="1" id="KW-1133">Transmembrane helix</keyword>
<evidence type="ECO:0000313" key="3">
    <source>
        <dbReference type="Proteomes" id="UP000186098"/>
    </source>
</evidence>
<accession>A0A1N7KSA6</accession>
<dbReference type="GO" id="GO:0051301">
    <property type="term" value="P:cell division"/>
    <property type="evidence" value="ECO:0007669"/>
    <property type="project" value="UniProtKB-KW"/>
</dbReference>
<keyword evidence="2" id="KW-0132">Cell division</keyword>
<keyword evidence="2" id="KW-0131">Cell cycle</keyword>
<keyword evidence="1" id="KW-0472">Membrane</keyword>
<dbReference type="GO" id="GO:0032153">
    <property type="term" value="C:cell division site"/>
    <property type="evidence" value="ECO:0007669"/>
    <property type="project" value="TreeGrafter"/>
</dbReference>
<organism evidence="2 3">
    <name type="scientific">Phaeovulum vinaykumarii</name>
    <dbReference type="NCBI Taxonomy" id="407234"/>
    <lineage>
        <taxon>Bacteria</taxon>
        <taxon>Pseudomonadati</taxon>
        <taxon>Pseudomonadota</taxon>
        <taxon>Alphaproteobacteria</taxon>
        <taxon>Rhodobacterales</taxon>
        <taxon>Paracoccaceae</taxon>
        <taxon>Phaeovulum</taxon>
    </lineage>
</organism>